<dbReference type="GO" id="GO:0012505">
    <property type="term" value="C:endomembrane system"/>
    <property type="evidence" value="ECO:0007669"/>
    <property type="project" value="TreeGrafter"/>
</dbReference>
<evidence type="ECO:0000259" key="7">
    <source>
        <dbReference type="PROSITE" id="PS50089"/>
    </source>
</evidence>
<evidence type="ECO:0000256" key="6">
    <source>
        <dbReference type="SAM" id="Phobius"/>
    </source>
</evidence>
<dbReference type="SMART" id="SM00184">
    <property type="entry name" value="RING"/>
    <property type="match status" value="1"/>
</dbReference>
<accession>A0A7J7KGD6</accession>
<dbReference type="InterPro" id="IPR013083">
    <property type="entry name" value="Znf_RING/FYVE/PHD"/>
</dbReference>
<dbReference type="Pfam" id="PF13639">
    <property type="entry name" value="zf-RING_2"/>
    <property type="match status" value="1"/>
</dbReference>
<reference evidence="8" key="1">
    <citation type="submission" date="2020-06" db="EMBL/GenBank/DDBJ databases">
        <title>Draft genome of Bugula neritina, a colonial animal packing powerful symbionts and potential medicines.</title>
        <authorList>
            <person name="Rayko M."/>
        </authorList>
    </citation>
    <scope>NUCLEOTIDE SEQUENCE [LARGE SCALE GENOMIC DNA]</scope>
    <source>
        <strain evidence="8">Kwan_BN1</strain>
    </source>
</reference>
<dbReference type="OrthoDB" id="4752984at2759"/>
<evidence type="ECO:0000256" key="1">
    <source>
        <dbReference type="ARBA" id="ARBA00022723"/>
    </source>
</evidence>
<dbReference type="SUPFAM" id="SSF57850">
    <property type="entry name" value="RING/U-box"/>
    <property type="match status" value="1"/>
</dbReference>
<feature type="domain" description="RING-type" evidence="7">
    <location>
        <begin position="518"/>
        <end position="556"/>
    </location>
</feature>
<evidence type="ECO:0000256" key="4">
    <source>
        <dbReference type="PROSITE-ProRule" id="PRU00175"/>
    </source>
</evidence>
<evidence type="ECO:0000256" key="2">
    <source>
        <dbReference type="ARBA" id="ARBA00022771"/>
    </source>
</evidence>
<keyword evidence="6" id="KW-0472">Membrane</keyword>
<comment type="caution">
    <text evidence="8">The sequence shown here is derived from an EMBL/GenBank/DDBJ whole genome shotgun (WGS) entry which is preliminary data.</text>
</comment>
<dbReference type="GO" id="GO:0043161">
    <property type="term" value="P:proteasome-mediated ubiquitin-dependent protein catabolic process"/>
    <property type="evidence" value="ECO:0007669"/>
    <property type="project" value="TreeGrafter"/>
</dbReference>
<evidence type="ECO:0000256" key="3">
    <source>
        <dbReference type="ARBA" id="ARBA00022833"/>
    </source>
</evidence>
<feature type="transmembrane region" description="Helical" evidence="6">
    <location>
        <begin position="386"/>
        <end position="406"/>
    </location>
</feature>
<keyword evidence="2 4" id="KW-0863">Zinc-finger</keyword>
<keyword evidence="3" id="KW-0862">Zinc</keyword>
<name>A0A7J7KGD6_BUGNE</name>
<feature type="compositionally biased region" description="Polar residues" evidence="5">
    <location>
        <begin position="1"/>
        <end position="21"/>
    </location>
</feature>
<organism evidence="8 9">
    <name type="scientific">Bugula neritina</name>
    <name type="common">Brown bryozoan</name>
    <name type="synonym">Sertularia neritina</name>
    <dbReference type="NCBI Taxonomy" id="10212"/>
    <lineage>
        <taxon>Eukaryota</taxon>
        <taxon>Metazoa</taxon>
        <taxon>Spiralia</taxon>
        <taxon>Lophotrochozoa</taxon>
        <taxon>Bryozoa</taxon>
        <taxon>Gymnolaemata</taxon>
        <taxon>Cheilostomatida</taxon>
        <taxon>Flustrina</taxon>
        <taxon>Buguloidea</taxon>
        <taxon>Bugulidae</taxon>
        <taxon>Bugula</taxon>
    </lineage>
</organism>
<feature type="transmembrane region" description="Helical" evidence="6">
    <location>
        <begin position="448"/>
        <end position="479"/>
    </location>
</feature>
<keyword evidence="9" id="KW-1185">Reference proteome</keyword>
<keyword evidence="1" id="KW-0479">Metal-binding</keyword>
<dbReference type="InterPro" id="IPR001841">
    <property type="entry name" value="Znf_RING"/>
</dbReference>
<feature type="transmembrane region" description="Helical" evidence="6">
    <location>
        <begin position="216"/>
        <end position="233"/>
    </location>
</feature>
<dbReference type="GO" id="GO:0008270">
    <property type="term" value="F:zinc ion binding"/>
    <property type="evidence" value="ECO:0007669"/>
    <property type="project" value="UniProtKB-KW"/>
</dbReference>
<dbReference type="PROSITE" id="PS50089">
    <property type="entry name" value="ZF_RING_2"/>
    <property type="match status" value="1"/>
</dbReference>
<keyword evidence="6" id="KW-1133">Transmembrane helix</keyword>
<proteinExistence type="predicted"/>
<evidence type="ECO:0000256" key="5">
    <source>
        <dbReference type="SAM" id="MobiDB-lite"/>
    </source>
</evidence>
<keyword evidence="6" id="KW-0812">Transmembrane</keyword>
<feature type="region of interest" description="Disordered" evidence="5">
    <location>
        <begin position="1"/>
        <end position="28"/>
    </location>
</feature>
<dbReference type="InterPro" id="IPR050731">
    <property type="entry name" value="HRD1_E3_ubiq-ligases"/>
</dbReference>
<dbReference type="EMBL" id="VXIV02000642">
    <property type="protein sequence ID" value="KAF6036974.1"/>
    <property type="molecule type" value="Genomic_DNA"/>
</dbReference>
<evidence type="ECO:0000313" key="8">
    <source>
        <dbReference type="EMBL" id="KAF6036974.1"/>
    </source>
</evidence>
<gene>
    <name evidence="8" type="ORF">EB796_004728</name>
</gene>
<feature type="transmembrane region" description="Helical" evidence="6">
    <location>
        <begin position="174"/>
        <end position="196"/>
    </location>
</feature>
<dbReference type="PANTHER" id="PTHR22763">
    <property type="entry name" value="RING ZINC FINGER PROTEIN"/>
    <property type="match status" value="1"/>
</dbReference>
<dbReference type="AlphaFoldDB" id="A0A7J7KGD6"/>
<protein>
    <recommendedName>
        <fullName evidence="7">RING-type domain-containing protein</fullName>
    </recommendedName>
</protein>
<dbReference type="GO" id="GO:0061630">
    <property type="term" value="F:ubiquitin protein ligase activity"/>
    <property type="evidence" value="ECO:0007669"/>
    <property type="project" value="TreeGrafter"/>
</dbReference>
<evidence type="ECO:0000313" key="9">
    <source>
        <dbReference type="Proteomes" id="UP000593567"/>
    </source>
</evidence>
<sequence>MLSSETDQITFNISKSSNKQTPHSDKHAISVPKLVEDAPLQNPSKPSQSRFEKLYQVCTSLPVSTALLAAIASQGAPVNGGLWYVNYSAILVILLIGVAVALSYLSVSTSNSFCESIFLAVYTPTSQLLNITVNFRDLYHHPQSAKRDTTNRCTPNWIKQLLFVSISFSATEGLTLYSAAYVGAITGVYFCISWQLKQYVEPVSNVQQSATKTPTNLLYRITLLSLIAADIVCQKGFGFMNLAYFTLVDTNTLSAIKSVVENQNIEIMEGLEQYYTEGLILLAESIFLAVYTPTSQLLNITVNFRDLYHHPQSAKRDTTNRCTPNWIKQLLFVSISFSATEGLTLYSAAYVGAITGVYSCISWQLKQYVEPVSNVQQSATKTPTNLLYRITLLSLIAADIVCQKGFGFMNLAYFTLVDTNTLSAIKSVVENQNIEIMEGLEQYYTEGLILLAEVVLTISAIAAQPYLCMLYIPVLYFLIYCPVRSFKVIVSKINSESLCLSNFDKATGGELSSYNDVCAICLSVMKHARITPCKHIFHGKCLKNCLKKKVQCPMCNSHML</sequence>
<dbReference type="Gene3D" id="3.30.40.10">
    <property type="entry name" value="Zinc/RING finger domain, C3HC4 (zinc finger)"/>
    <property type="match status" value="1"/>
</dbReference>
<dbReference type="Proteomes" id="UP000593567">
    <property type="component" value="Unassembled WGS sequence"/>
</dbReference>
<feature type="transmembrane region" description="Helical" evidence="6">
    <location>
        <begin position="84"/>
        <end position="107"/>
    </location>
</feature>